<protein>
    <recommendedName>
        <fullName evidence="4">HXXEE domain-containing protein</fullName>
    </recommendedName>
</protein>
<sequence>MKKDTFTVIAALLFTIAVLVLGYILLGLLPMFFFASGFLGGFILWLIISTKPSFATIKMPYFLSLAFFVLHKYEERRMNFFPRLSEITRVPVPEANSFLAYLLYAFAGTWLLIPFLVKRSNNFGYYLSWTFFTAMGITELAHFFLPFFTSDPYGYFPGMASVVILAPTAWWGIYRLSRKTV</sequence>
<evidence type="ECO:0000313" key="2">
    <source>
        <dbReference type="EMBL" id="RCR67009.1"/>
    </source>
</evidence>
<feature type="transmembrane region" description="Helical" evidence="1">
    <location>
        <begin position="55"/>
        <end position="73"/>
    </location>
</feature>
<keyword evidence="3" id="KW-1185">Reference proteome</keyword>
<accession>A0A368JH68</accession>
<keyword evidence="1" id="KW-0812">Transmembrane</keyword>
<evidence type="ECO:0000256" key="1">
    <source>
        <dbReference type="SAM" id="Phobius"/>
    </source>
</evidence>
<name>A0A368JH68_9BACT</name>
<feature type="transmembrane region" description="Helical" evidence="1">
    <location>
        <begin position="7"/>
        <end position="25"/>
    </location>
</feature>
<dbReference type="OrthoDB" id="339302at2"/>
<proteinExistence type="predicted"/>
<keyword evidence="1" id="KW-0472">Membrane</keyword>
<feature type="transmembrane region" description="Helical" evidence="1">
    <location>
        <begin position="98"/>
        <end position="117"/>
    </location>
</feature>
<evidence type="ECO:0008006" key="4">
    <source>
        <dbReference type="Google" id="ProtNLM"/>
    </source>
</evidence>
<reference evidence="2 3" key="1">
    <citation type="submission" date="2018-07" db="EMBL/GenBank/DDBJ databases">
        <title>Genome analysis of Larkinella rosea.</title>
        <authorList>
            <person name="Zhou Z."/>
            <person name="Wang G."/>
        </authorList>
    </citation>
    <scope>NUCLEOTIDE SEQUENCE [LARGE SCALE GENOMIC DNA]</scope>
    <source>
        <strain evidence="3">zzj9</strain>
    </source>
</reference>
<feature type="transmembrane region" description="Helical" evidence="1">
    <location>
        <begin position="154"/>
        <end position="174"/>
    </location>
</feature>
<gene>
    <name evidence="2" type="ORF">DUE52_23415</name>
</gene>
<organism evidence="2 3">
    <name type="scientific">Larkinella punicea</name>
    <dbReference type="NCBI Taxonomy" id="2315727"/>
    <lineage>
        <taxon>Bacteria</taxon>
        <taxon>Pseudomonadati</taxon>
        <taxon>Bacteroidota</taxon>
        <taxon>Cytophagia</taxon>
        <taxon>Cytophagales</taxon>
        <taxon>Spirosomataceae</taxon>
        <taxon>Larkinella</taxon>
    </lineage>
</organism>
<dbReference type="Proteomes" id="UP000253383">
    <property type="component" value="Unassembled WGS sequence"/>
</dbReference>
<dbReference type="AlphaFoldDB" id="A0A368JH68"/>
<feature type="transmembrane region" description="Helical" evidence="1">
    <location>
        <begin position="31"/>
        <end position="48"/>
    </location>
</feature>
<dbReference type="EMBL" id="QOWE01000022">
    <property type="protein sequence ID" value="RCR67009.1"/>
    <property type="molecule type" value="Genomic_DNA"/>
</dbReference>
<feature type="transmembrane region" description="Helical" evidence="1">
    <location>
        <begin position="129"/>
        <end position="148"/>
    </location>
</feature>
<keyword evidence="1" id="KW-1133">Transmembrane helix</keyword>
<comment type="caution">
    <text evidence="2">The sequence shown here is derived from an EMBL/GenBank/DDBJ whole genome shotgun (WGS) entry which is preliminary data.</text>
</comment>
<evidence type="ECO:0000313" key="3">
    <source>
        <dbReference type="Proteomes" id="UP000253383"/>
    </source>
</evidence>
<dbReference type="RefSeq" id="WP_114408496.1">
    <property type="nucleotide sequence ID" value="NZ_QOWE01000022.1"/>
</dbReference>